<dbReference type="Proteomes" id="UP000683428">
    <property type="component" value="Chromosome"/>
</dbReference>
<dbReference type="InterPro" id="IPR003660">
    <property type="entry name" value="HAMP_dom"/>
</dbReference>
<evidence type="ECO:0000256" key="4">
    <source>
        <dbReference type="PROSITE-ProRule" id="PRU00284"/>
    </source>
</evidence>
<dbReference type="InterPro" id="IPR004089">
    <property type="entry name" value="MCPsignal_dom"/>
</dbReference>
<reference evidence="9" key="1">
    <citation type="submission" date="2020-11" db="EMBL/GenBank/DDBJ databases">
        <title>Azospira inquinata sp. nov.</title>
        <authorList>
            <person name="Moe W.M."/>
            <person name="Mikes M.C."/>
        </authorList>
    </citation>
    <scope>NUCLEOTIDE SEQUENCE</scope>
    <source>
        <strain evidence="9">Azo-3</strain>
    </source>
</reference>
<dbReference type="EMBL" id="CP064782">
    <property type="protein sequence ID" value="QWT50049.1"/>
    <property type="molecule type" value="Genomic_DNA"/>
</dbReference>
<keyword evidence="6" id="KW-0472">Membrane</keyword>
<dbReference type="CDD" id="cd06225">
    <property type="entry name" value="HAMP"/>
    <property type="match status" value="1"/>
</dbReference>
<keyword evidence="5" id="KW-0175">Coiled coil</keyword>
<keyword evidence="2 4" id="KW-0807">Transducer</keyword>
<dbReference type="GO" id="GO:0016020">
    <property type="term" value="C:membrane"/>
    <property type="evidence" value="ECO:0007669"/>
    <property type="project" value="UniProtKB-SubCell"/>
</dbReference>
<evidence type="ECO:0000313" key="10">
    <source>
        <dbReference type="Proteomes" id="UP000683428"/>
    </source>
</evidence>
<evidence type="ECO:0000256" key="1">
    <source>
        <dbReference type="ARBA" id="ARBA00004370"/>
    </source>
</evidence>
<proteinExistence type="inferred from homology"/>
<evidence type="ECO:0000259" key="7">
    <source>
        <dbReference type="PROSITE" id="PS50111"/>
    </source>
</evidence>
<keyword evidence="10" id="KW-1185">Reference proteome</keyword>
<feature type="coiled-coil region" evidence="5">
    <location>
        <begin position="76"/>
        <end position="103"/>
    </location>
</feature>
<name>A0A975SPA1_9RHOO</name>
<dbReference type="PROSITE" id="PS50885">
    <property type="entry name" value="HAMP"/>
    <property type="match status" value="1"/>
</dbReference>
<keyword evidence="6" id="KW-1133">Transmembrane helix</keyword>
<dbReference type="PANTHER" id="PTHR32089">
    <property type="entry name" value="METHYL-ACCEPTING CHEMOTAXIS PROTEIN MCPB"/>
    <property type="match status" value="1"/>
</dbReference>
<accession>A0A975SPA1</accession>
<dbReference type="AlphaFoldDB" id="A0A975SPA1"/>
<dbReference type="KEGG" id="aiq:Azoinq_05470"/>
<evidence type="ECO:0000259" key="8">
    <source>
        <dbReference type="PROSITE" id="PS50885"/>
    </source>
</evidence>
<feature type="domain" description="Methyl-accepting transducer" evidence="7">
    <location>
        <begin position="265"/>
        <end position="501"/>
    </location>
</feature>
<dbReference type="InterPro" id="IPR024478">
    <property type="entry name" value="HlyB_4HB_MCP"/>
</dbReference>
<evidence type="ECO:0000256" key="2">
    <source>
        <dbReference type="ARBA" id="ARBA00023224"/>
    </source>
</evidence>
<comment type="similarity">
    <text evidence="3">Belongs to the methyl-accepting chemotaxis (MCP) protein family.</text>
</comment>
<dbReference type="GO" id="GO:0007165">
    <property type="term" value="P:signal transduction"/>
    <property type="evidence" value="ECO:0007669"/>
    <property type="project" value="UniProtKB-KW"/>
</dbReference>
<dbReference type="FunFam" id="1.10.287.950:FF:000001">
    <property type="entry name" value="Methyl-accepting chemotaxis sensory transducer"/>
    <property type="match status" value="1"/>
</dbReference>
<dbReference type="RefSeq" id="WP_216131326.1">
    <property type="nucleotide sequence ID" value="NZ_CP064782.1"/>
</dbReference>
<dbReference type="Pfam" id="PF00015">
    <property type="entry name" value="MCPsignal"/>
    <property type="match status" value="1"/>
</dbReference>
<evidence type="ECO:0000256" key="5">
    <source>
        <dbReference type="SAM" id="Coils"/>
    </source>
</evidence>
<evidence type="ECO:0000256" key="6">
    <source>
        <dbReference type="SAM" id="Phobius"/>
    </source>
</evidence>
<feature type="transmembrane region" description="Helical" evidence="6">
    <location>
        <begin position="184"/>
        <end position="206"/>
    </location>
</feature>
<dbReference type="Pfam" id="PF12729">
    <property type="entry name" value="4HB_MCP_1"/>
    <property type="match status" value="1"/>
</dbReference>
<dbReference type="SMART" id="SM00304">
    <property type="entry name" value="HAMP"/>
    <property type="match status" value="2"/>
</dbReference>
<feature type="transmembrane region" description="Helical" evidence="6">
    <location>
        <begin position="7"/>
        <end position="26"/>
    </location>
</feature>
<dbReference type="SMART" id="SM00283">
    <property type="entry name" value="MA"/>
    <property type="match status" value="1"/>
</dbReference>
<dbReference type="Pfam" id="PF00672">
    <property type="entry name" value="HAMP"/>
    <property type="match status" value="1"/>
</dbReference>
<feature type="domain" description="HAMP" evidence="8">
    <location>
        <begin position="207"/>
        <end position="260"/>
    </location>
</feature>
<dbReference type="PANTHER" id="PTHR32089:SF112">
    <property type="entry name" value="LYSOZYME-LIKE PROTEIN-RELATED"/>
    <property type="match status" value="1"/>
</dbReference>
<gene>
    <name evidence="9" type="ORF">Azoinq_05470</name>
</gene>
<protein>
    <submittedName>
        <fullName evidence="9">Methyl-accepting chemotaxis protein</fullName>
    </submittedName>
</protein>
<feature type="transmembrane region" description="Helical" evidence="6">
    <location>
        <begin position="38"/>
        <end position="58"/>
    </location>
</feature>
<sequence length="537" mass="57847">MTIAKRMLVLILVAVFGVVGIGLWGLRQAKVIDENLEYITTNSLPSLGVAAAVESEFLRMRTRIMYHLAHNDPAQKQADEKLIQDHRQKMETLMHEYEGLVSNDEDARLLANSKRLIGEYNKLVDHALELSRENKVDQAKDYLFGNGKQISDDTVSNITNHYQFNENLAKEQGKNAAATYESSVVVSIVVTVFVTLFTAGFGFWVYQHVAGSLARMVEAFEAVMAHLDFTRRIEVRHDDEVGKAVVAFNALVEKLQGSFRQIADRTAAVNSAANRVATASKEMSTASSYQSEAASSMAATVEEMTVSINHVADRAGEANRLSSSSGELAVGGQAIIGQTVEGINGIAETVHQAAEQIARLETDSERINAVVAVIKDVADQTNLLALNAAIEAARAGEQGRGFAVVADEVRKLAERTTKSTQEIAATITEMQTGSQNAVQGIQAVVGRVEDGVAKAEKANQAIQEIGGSSQQTVAMVGDISDAIREQSVASTSIAQQVEKIAQMSEENSAAAQSTADTASELATLAAEMQQVVSQYRI</sequence>
<organism evidence="9 10">
    <name type="scientific">Azospira inquinata</name>
    <dbReference type="NCBI Taxonomy" id="2785627"/>
    <lineage>
        <taxon>Bacteria</taxon>
        <taxon>Pseudomonadati</taxon>
        <taxon>Pseudomonadota</taxon>
        <taxon>Betaproteobacteria</taxon>
        <taxon>Rhodocyclales</taxon>
        <taxon>Rhodocyclaceae</taxon>
        <taxon>Azospira</taxon>
    </lineage>
</organism>
<comment type="subcellular location">
    <subcellularLocation>
        <location evidence="1">Membrane</location>
    </subcellularLocation>
</comment>
<dbReference type="GO" id="GO:0006935">
    <property type="term" value="P:chemotaxis"/>
    <property type="evidence" value="ECO:0007669"/>
    <property type="project" value="UniProtKB-ARBA"/>
</dbReference>
<evidence type="ECO:0000313" key="9">
    <source>
        <dbReference type="EMBL" id="QWT50049.1"/>
    </source>
</evidence>
<dbReference type="PROSITE" id="PS50111">
    <property type="entry name" value="CHEMOTAXIS_TRANSDUC_2"/>
    <property type="match status" value="1"/>
</dbReference>
<dbReference type="CDD" id="cd11386">
    <property type="entry name" value="MCP_signal"/>
    <property type="match status" value="1"/>
</dbReference>
<keyword evidence="6" id="KW-0812">Transmembrane</keyword>
<evidence type="ECO:0000256" key="3">
    <source>
        <dbReference type="ARBA" id="ARBA00029447"/>
    </source>
</evidence>